<sequence length="157" mass="17727">MLSRVAVRAAKDAEAKVAAVPSLQNQAERYLIADRVLHSLLEFQPEILGLPPFEDLKLYGILAHKVVYQWYQQFFSSMKDTPFLLKHLQRRRHLCSRHGKTNRNPRMKTTACNPSMAACVAAIITQMNISSDMLPKEVILSSSKRGAPFSPLGDVYE</sequence>
<dbReference type="GO" id="GO:0008531">
    <property type="term" value="F:riboflavin kinase activity"/>
    <property type="evidence" value="ECO:0007669"/>
    <property type="project" value="UniProtKB-EC"/>
</dbReference>
<gene>
    <name evidence="1" type="ORF">AXF42_Ash009978</name>
</gene>
<keyword evidence="1" id="KW-0808">Transferase</keyword>
<evidence type="ECO:0000313" key="2">
    <source>
        <dbReference type="Proteomes" id="UP000236161"/>
    </source>
</evidence>
<name>A0A2I0ACG8_9ASPA</name>
<dbReference type="EC" id="2.7.1.26" evidence="1"/>
<evidence type="ECO:0000313" key="1">
    <source>
        <dbReference type="EMBL" id="PKA53248.1"/>
    </source>
</evidence>
<dbReference type="OrthoDB" id="276388at2759"/>
<dbReference type="Proteomes" id="UP000236161">
    <property type="component" value="Unassembled WGS sequence"/>
</dbReference>
<accession>A0A2I0ACG8</accession>
<proteinExistence type="predicted"/>
<organism evidence="1 2">
    <name type="scientific">Apostasia shenzhenica</name>
    <dbReference type="NCBI Taxonomy" id="1088818"/>
    <lineage>
        <taxon>Eukaryota</taxon>
        <taxon>Viridiplantae</taxon>
        <taxon>Streptophyta</taxon>
        <taxon>Embryophyta</taxon>
        <taxon>Tracheophyta</taxon>
        <taxon>Spermatophyta</taxon>
        <taxon>Magnoliopsida</taxon>
        <taxon>Liliopsida</taxon>
        <taxon>Asparagales</taxon>
        <taxon>Orchidaceae</taxon>
        <taxon>Apostasioideae</taxon>
        <taxon>Apostasia</taxon>
    </lineage>
</organism>
<keyword evidence="2" id="KW-1185">Reference proteome</keyword>
<keyword evidence="1" id="KW-0418">Kinase</keyword>
<dbReference type="EMBL" id="KZ451999">
    <property type="protein sequence ID" value="PKA53248.1"/>
    <property type="molecule type" value="Genomic_DNA"/>
</dbReference>
<dbReference type="AlphaFoldDB" id="A0A2I0ACG8"/>
<reference evidence="1 2" key="1">
    <citation type="journal article" date="2017" name="Nature">
        <title>The Apostasia genome and the evolution of orchids.</title>
        <authorList>
            <person name="Zhang G.Q."/>
            <person name="Liu K.W."/>
            <person name="Li Z."/>
            <person name="Lohaus R."/>
            <person name="Hsiao Y.Y."/>
            <person name="Niu S.C."/>
            <person name="Wang J.Y."/>
            <person name="Lin Y.C."/>
            <person name="Xu Q."/>
            <person name="Chen L.J."/>
            <person name="Yoshida K."/>
            <person name="Fujiwara S."/>
            <person name="Wang Z.W."/>
            <person name="Zhang Y.Q."/>
            <person name="Mitsuda N."/>
            <person name="Wang M."/>
            <person name="Liu G.H."/>
            <person name="Pecoraro L."/>
            <person name="Huang H.X."/>
            <person name="Xiao X.J."/>
            <person name="Lin M."/>
            <person name="Wu X.Y."/>
            <person name="Wu W.L."/>
            <person name="Chen Y.Y."/>
            <person name="Chang S.B."/>
            <person name="Sakamoto S."/>
            <person name="Ohme-Takagi M."/>
            <person name="Yagi M."/>
            <person name="Zeng S.J."/>
            <person name="Shen C.Y."/>
            <person name="Yeh C.M."/>
            <person name="Luo Y.B."/>
            <person name="Tsai W.C."/>
            <person name="Van de Peer Y."/>
            <person name="Liu Z.J."/>
        </authorList>
    </citation>
    <scope>NUCLEOTIDE SEQUENCE [LARGE SCALE GENOMIC DNA]</scope>
    <source>
        <strain evidence="2">cv. Shenzhen</strain>
        <tissue evidence="1">Stem</tissue>
    </source>
</reference>
<dbReference type="STRING" id="1088818.A0A2I0ACG8"/>
<protein>
    <submittedName>
        <fullName evidence="1">Riboflavin kinase</fullName>
        <ecNumber evidence="1">2.7.1.26</ecNumber>
    </submittedName>
</protein>